<evidence type="ECO:0000313" key="3">
    <source>
        <dbReference type="Proteomes" id="UP001180840"/>
    </source>
</evidence>
<feature type="transmembrane region" description="Helical" evidence="1">
    <location>
        <begin position="99"/>
        <end position="117"/>
    </location>
</feature>
<keyword evidence="1" id="KW-0472">Membrane</keyword>
<feature type="transmembrane region" description="Helical" evidence="1">
    <location>
        <begin position="123"/>
        <end position="144"/>
    </location>
</feature>
<organism evidence="2 3">
    <name type="scientific">Corynebacterium guangdongense</name>
    <dbReference type="NCBI Taxonomy" id="1783348"/>
    <lineage>
        <taxon>Bacteria</taxon>
        <taxon>Bacillati</taxon>
        <taxon>Actinomycetota</taxon>
        <taxon>Actinomycetes</taxon>
        <taxon>Mycobacteriales</taxon>
        <taxon>Corynebacteriaceae</taxon>
        <taxon>Corynebacterium</taxon>
    </lineage>
</organism>
<keyword evidence="3" id="KW-1185">Reference proteome</keyword>
<keyword evidence="1" id="KW-1133">Transmembrane helix</keyword>
<reference evidence="2" key="1">
    <citation type="submission" date="2023-07" db="EMBL/GenBank/DDBJ databases">
        <title>Sequencing the genomes of 1000 actinobacteria strains.</title>
        <authorList>
            <person name="Klenk H.-P."/>
        </authorList>
    </citation>
    <scope>NUCLEOTIDE SEQUENCE</scope>
    <source>
        <strain evidence="2">DSM 107476</strain>
    </source>
</reference>
<evidence type="ECO:0000256" key="1">
    <source>
        <dbReference type="SAM" id="Phobius"/>
    </source>
</evidence>
<evidence type="ECO:0000313" key="2">
    <source>
        <dbReference type="EMBL" id="MDR7330434.1"/>
    </source>
</evidence>
<protein>
    <recommendedName>
        <fullName evidence="4">Glycosyltransferase RgtA/B/C/D-like domain-containing protein</fullName>
    </recommendedName>
</protein>
<sequence>MAWAVLLVGALTWPLLAPGELAARDMLVLDQPALSAAALGFGDTAARNVPQDGVLALAGQVVPASWLVRVLIIGAAGLAAGAAAWLTRLLRARAGLAPSAPAAAAAMTVAVLNPFIVERLLQGHWSLVIAAWLLPGVAAASLAGRPLLAGLGVIGASLTPSGALLATLTAVAAARGRRHRVGALLVGLAASLPWLVPGVLAASTAPSASAAAFAPRAEAWVGTAGALLGLGGIWNAEAVPASRAAGFAVFGVLLFLVLATAWRRCPRPLLLLAVLGLGGATLTWLAPGLTGWAVEHVPGAGLVRDGQKLVMLAIPAYVALAGLMRREWLAATVLALAVLQVPDAPRELTVLRPATVAVDEELVAFAGGRDVFFPGRSGLATRADGLVIVDPATKAMSVVESGALVVDGRVVDPPSPRWVAAGEAWARRDLARLAELGVGVVVDGGTVVETGAAARPLPVPGLLLLAWWLALPWGLLAIAAARRRD</sequence>
<feature type="transmembrane region" description="Helical" evidence="1">
    <location>
        <begin position="269"/>
        <end position="286"/>
    </location>
</feature>
<feature type="transmembrane region" description="Helical" evidence="1">
    <location>
        <begin position="66"/>
        <end position="87"/>
    </location>
</feature>
<keyword evidence="1" id="KW-0812">Transmembrane</keyword>
<dbReference type="EMBL" id="JAVDXZ010000001">
    <property type="protein sequence ID" value="MDR7330434.1"/>
    <property type="molecule type" value="Genomic_DNA"/>
</dbReference>
<evidence type="ECO:0008006" key="4">
    <source>
        <dbReference type="Google" id="ProtNLM"/>
    </source>
</evidence>
<feature type="transmembrane region" description="Helical" evidence="1">
    <location>
        <begin position="151"/>
        <end position="175"/>
    </location>
</feature>
<gene>
    <name evidence="2" type="ORF">J2S39_002110</name>
</gene>
<proteinExistence type="predicted"/>
<name>A0ABU1ZZU2_9CORY</name>
<comment type="caution">
    <text evidence="2">The sequence shown here is derived from an EMBL/GenBank/DDBJ whole genome shotgun (WGS) entry which is preliminary data.</text>
</comment>
<dbReference type="Proteomes" id="UP001180840">
    <property type="component" value="Unassembled WGS sequence"/>
</dbReference>
<feature type="transmembrane region" description="Helical" evidence="1">
    <location>
        <begin position="242"/>
        <end position="262"/>
    </location>
</feature>
<dbReference type="RefSeq" id="WP_290196129.1">
    <property type="nucleotide sequence ID" value="NZ_CP047654.1"/>
</dbReference>
<feature type="transmembrane region" description="Helical" evidence="1">
    <location>
        <begin position="306"/>
        <end position="324"/>
    </location>
</feature>
<feature type="transmembrane region" description="Helical" evidence="1">
    <location>
        <begin position="181"/>
        <end position="205"/>
    </location>
</feature>
<accession>A0ABU1ZZU2</accession>
<feature type="transmembrane region" description="Helical" evidence="1">
    <location>
        <begin position="462"/>
        <end position="481"/>
    </location>
</feature>